<name>A0A9E8ZIM2_9CYAN</name>
<evidence type="ECO:0000256" key="1">
    <source>
        <dbReference type="ARBA" id="ARBA00003408"/>
    </source>
</evidence>
<keyword evidence="5" id="KW-0813">Transport</keyword>
<feature type="transmembrane region" description="Helical" evidence="13">
    <location>
        <begin position="182"/>
        <end position="201"/>
    </location>
</feature>
<feature type="transmembrane region" description="Helical" evidence="13">
    <location>
        <begin position="299"/>
        <end position="324"/>
    </location>
</feature>
<evidence type="ECO:0000256" key="12">
    <source>
        <dbReference type="ARBA" id="ARBA00031636"/>
    </source>
</evidence>
<feature type="transmembrane region" description="Helical" evidence="13">
    <location>
        <begin position="413"/>
        <end position="434"/>
    </location>
</feature>
<dbReference type="KEGG" id="tsin:OXH18_10680"/>
<dbReference type="GO" id="GO:0015297">
    <property type="term" value="F:antiporter activity"/>
    <property type="evidence" value="ECO:0007669"/>
    <property type="project" value="UniProtKB-KW"/>
</dbReference>
<feature type="transmembrane region" description="Helical" evidence="13">
    <location>
        <begin position="152"/>
        <end position="170"/>
    </location>
</feature>
<keyword evidence="11 13" id="KW-0472">Membrane</keyword>
<comment type="similarity">
    <text evidence="3">Belongs to the multi antimicrobial extrusion (MATE) (TC 2.A.66.1) family.</text>
</comment>
<evidence type="ECO:0000256" key="2">
    <source>
        <dbReference type="ARBA" id="ARBA00004651"/>
    </source>
</evidence>
<evidence type="ECO:0000256" key="5">
    <source>
        <dbReference type="ARBA" id="ARBA00022448"/>
    </source>
</evidence>
<dbReference type="PANTHER" id="PTHR43298">
    <property type="entry name" value="MULTIDRUG RESISTANCE PROTEIN NORM-RELATED"/>
    <property type="match status" value="1"/>
</dbReference>
<keyword evidence="15" id="KW-1185">Reference proteome</keyword>
<feature type="transmembrane region" description="Helical" evidence="13">
    <location>
        <begin position="446"/>
        <end position="465"/>
    </location>
</feature>
<dbReference type="EMBL" id="CP113797">
    <property type="protein sequence ID" value="WAL62427.1"/>
    <property type="molecule type" value="Genomic_DNA"/>
</dbReference>
<dbReference type="InterPro" id="IPR002528">
    <property type="entry name" value="MATE_fam"/>
</dbReference>
<comment type="function">
    <text evidence="1">Multidrug efflux pump.</text>
</comment>
<evidence type="ECO:0000313" key="14">
    <source>
        <dbReference type="EMBL" id="WAL62427.1"/>
    </source>
</evidence>
<feature type="transmembrane region" description="Helical" evidence="13">
    <location>
        <begin position="67"/>
        <end position="95"/>
    </location>
</feature>
<proteinExistence type="inferred from homology"/>
<feature type="transmembrane region" description="Helical" evidence="13">
    <location>
        <begin position="257"/>
        <end position="279"/>
    </location>
</feature>
<protein>
    <recommendedName>
        <fullName evidence="4">Probable multidrug resistance protein NorM</fullName>
    </recommendedName>
    <alternativeName>
        <fullName evidence="12">Multidrug-efflux transporter</fullName>
    </alternativeName>
</protein>
<keyword evidence="7" id="KW-1003">Cell membrane</keyword>
<keyword evidence="10" id="KW-0406">Ion transport</keyword>
<dbReference type="PIRSF" id="PIRSF006603">
    <property type="entry name" value="DinF"/>
    <property type="match status" value="1"/>
</dbReference>
<sequence>MAIRTSIRFNLFGSPFIHQHVQTEKNRVISEIKHCLDLAIPLAGAQLAQSLVAFIDTMMMGWLGSSTIAAGGLGAATFNVFLITGISIVSAVSPLTAEAYGAGNAQQVGRVVRQGFWVALTFALPITVLLWSAGFFLRRLGQAPETVALTETYLQAIAWGYFPALGFAVLRSYISSLSRTRPIIVVIMGGTILNIVGNYVLMLGKLGFPALGLAGIGWASTISLWSTFIALALYALVHPQLRVYKAFSHLYRFEPVVYWDLLRVGLPIGILAIAEAGLFTVTTFLMGQISTVTLAAHQIALQTAATSFMVPLGVSFATTIRVGQMLGQGDRSGARLAGYVGMGIGATFMAGMSLLMWTIPERIVSLYLDTTDPINADVVTVAKNLLGVAAWFQLVDGIQVTANGALRGLKDTYIPMMIGIVAYWGIGLTSGYILSARMGLGGVGLWWGLAIGLAVAAMVLTWRFSIARLEPAIVPCSKPLS</sequence>
<evidence type="ECO:0000256" key="3">
    <source>
        <dbReference type="ARBA" id="ARBA00010199"/>
    </source>
</evidence>
<dbReference type="Proteomes" id="UP001163152">
    <property type="component" value="Chromosome"/>
</dbReference>
<evidence type="ECO:0000256" key="10">
    <source>
        <dbReference type="ARBA" id="ARBA00023065"/>
    </source>
</evidence>
<dbReference type="CDD" id="cd13131">
    <property type="entry name" value="MATE_NorM_like"/>
    <property type="match status" value="1"/>
</dbReference>
<dbReference type="AlphaFoldDB" id="A0A9E8ZIM2"/>
<dbReference type="GO" id="GO:0005886">
    <property type="term" value="C:plasma membrane"/>
    <property type="evidence" value="ECO:0007669"/>
    <property type="project" value="UniProtKB-SubCell"/>
</dbReference>
<keyword evidence="9 13" id="KW-1133">Transmembrane helix</keyword>
<keyword evidence="8 13" id="KW-0812">Transmembrane</keyword>
<feature type="transmembrane region" description="Helical" evidence="13">
    <location>
        <begin position="336"/>
        <end position="359"/>
    </location>
</feature>
<evidence type="ECO:0000256" key="9">
    <source>
        <dbReference type="ARBA" id="ARBA00022989"/>
    </source>
</evidence>
<evidence type="ECO:0000256" key="6">
    <source>
        <dbReference type="ARBA" id="ARBA00022449"/>
    </source>
</evidence>
<evidence type="ECO:0000256" key="7">
    <source>
        <dbReference type="ARBA" id="ARBA00022475"/>
    </source>
</evidence>
<gene>
    <name evidence="14" type="ORF">OXH18_10680</name>
</gene>
<accession>A0A9E8ZIM2</accession>
<evidence type="ECO:0000256" key="8">
    <source>
        <dbReference type="ARBA" id="ARBA00022692"/>
    </source>
</evidence>
<comment type="subcellular location">
    <subcellularLocation>
        <location evidence="2">Cell membrane</location>
        <topology evidence="2">Multi-pass membrane protein</topology>
    </subcellularLocation>
</comment>
<reference evidence="14" key="1">
    <citation type="submission" date="2022-12" db="EMBL/GenBank/DDBJ databases">
        <title>Polyphasic identification of a Novel Hot-Spring Cyanobacterium Ocullathermofonsia sinensis gen nov. sp. nov. and Genomic Insights on its Adaptations to the Thermal Habitat.</title>
        <authorList>
            <person name="Daroch M."/>
            <person name="Tang J."/>
            <person name="Jiang Y."/>
        </authorList>
    </citation>
    <scope>NUCLEOTIDE SEQUENCE</scope>
    <source>
        <strain evidence="14">PKUAC-SCTA174</strain>
    </source>
</reference>
<dbReference type="NCBIfam" id="TIGR00797">
    <property type="entry name" value="matE"/>
    <property type="match status" value="1"/>
</dbReference>
<dbReference type="GO" id="GO:0042910">
    <property type="term" value="F:xenobiotic transmembrane transporter activity"/>
    <property type="evidence" value="ECO:0007669"/>
    <property type="project" value="InterPro"/>
</dbReference>
<keyword evidence="6" id="KW-0050">Antiport</keyword>
<dbReference type="GO" id="GO:0006811">
    <property type="term" value="P:monoatomic ion transport"/>
    <property type="evidence" value="ECO:0007669"/>
    <property type="project" value="UniProtKB-KW"/>
</dbReference>
<evidence type="ECO:0000256" key="13">
    <source>
        <dbReference type="SAM" id="Phobius"/>
    </source>
</evidence>
<evidence type="ECO:0000256" key="11">
    <source>
        <dbReference type="ARBA" id="ARBA00023136"/>
    </source>
</evidence>
<feature type="transmembrane region" description="Helical" evidence="13">
    <location>
        <begin position="116"/>
        <end position="137"/>
    </location>
</feature>
<dbReference type="InterPro" id="IPR048279">
    <property type="entry name" value="MdtK-like"/>
</dbReference>
<evidence type="ECO:0000313" key="15">
    <source>
        <dbReference type="Proteomes" id="UP001163152"/>
    </source>
</evidence>
<evidence type="ECO:0000256" key="4">
    <source>
        <dbReference type="ARBA" id="ARBA00020268"/>
    </source>
</evidence>
<feature type="transmembrane region" description="Helical" evidence="13">
    <location>
        <begin position="213"/>
        <end position="237"/>
    </location>
</feature>
<feature type="transmembrane region" description="Helical" evidence="13">
    <location>
        <begin position="35"/>
        <end position="55"/>
    </location>
</feature>
<dbReference type="InterPro" id="IPR050222">
    <property type="entry name" value="MATE_MdtK"/>
</dbReference>
<dbReference type="Pfam" id="PF01554">
    <property type="entry name" value="MatE"/>
    <property type="match status" value="2"/>
</dbReference>
<dbReference type="PANTHER" id="PTHR43298:SF2">
    <property type="entry name" value="FMN_FAD EXPORTER YEEO-RELATED"/>
    <property type="match status" value="1"/>
</dbReference>
<organism evidence="14 15">
    <name type="scientific">Thermocoleostomius sinensis A174</name>
    <dbReference type="NCBI Taxonomy" id="2016057"/>
    <lineage>
        <taxon>Bacteria</taxon>
        <taxon>Bacillati</taxon>
        <taxon>Cyanobacteriota</taxon>
        <taxon>Cyanophyceae</taxon>
        <taxon>Oculatellales</taxon>
        <taxon>Oculatellaceae</taxon>
        <taxon>Thermocoleostomius</taxon>
    </lineage>
</organism>
<dbReference type="RefSeq" id="WP_268612767.1">
    <property type="nucleotide sequence ID" value="NZ_CP113797.1"/>
</dbReference>